<dbReference type="KEGG" id="tmar:MARIT_0032"/>
<dbReference type="Proteomes" id="UP000231564">
    <property type="component" value="Chromosome MARIT"/>
</dbReference>
<name>A0A2H1E5C2_9FLAO</name>
<dbReference type="AlphaFoldDB" id="A0A2H1E5C2"/>
<sequence>MIGTDFIVSILEYPMEKELKINVLKKMGKETLRGYEISKNGYREVFK</sequence>
<accession>A0A2H1E5C2</accession>
<organism evidence="1 2">
    <name type="scientific">Tenacibaculum maritimum NCIMB 2154</name>
    <dbReference type="NCBI Taxonomy" id="1349785"/>
    <lineage>
        <taxon>Bacteria</taxon>
        <taxon>Pseudomonadati</taxon>
        <taxon>Bacteroidota</taxon>
        <taxon>Flavobacteriia</taxon>
        <taxon>Flavobacteriales</taxon>
        <taxon>Flavobacteriaceae</taxon>
        <taxon>Tenacibaculum</taxon>
    </lineage>
</organism>
<keyword evidence="2" id="KW-1185">Reference proteome</keyword>
<proteinExistence type="predicted"/>
<evidence type="ECO:0000313" key="2">
    <source>
        <dbReference type="Proteomes" id="UP000231564"/>
    </source>
</evidence>
<gene>
    <name evidence="1" type="ORF">MARIT_0032</name>
</gene>
<dbReference type="EMBL" id="LT634361">
    <property type="protein sequence ID" value="SFZ79953.1"/>
    <property type="molecule type" value="Genomic_DNA"/>
</dbReference>
<reference evidence="1 2" key="1">
    <citation type="submission" date="2016-11" db="EMBL/GenBank/DDBJ databases">
        <authorList>
            <person name="Jaros S."/>
            <person name="Januszkiewicz K."/>
            <person name="Wedrychowicz H."/>
        </authorList>
    </citation>
    <scope>NUCLEOTIDE SEQUENCE [LARGE SCALE GENOMIC DNA]</scope>
    <source>
        <strain evidence="1">NCIMB 2154T</strain>
    </source>
</reference>
<evidence type="ECO:0000313" key="1">
    <source>
        <dbReference type="EMBL" id="SFZ79953.1"/>
    </source>
</evidence>
<protein>
    <submittedName>
        <fullName evidence="1">Uncharacterized protein</fullName>
    </submittedName>
</protein>